<comment type="caution">
    <text evidence="2">The sequence shown here is derived from an EMBL/GenBank/DDBJ whole genome shotgun (WGS) entry which is preliminary data.</text>
</comment>
<evidence type="ECO:0000256" key="1">
    <source>
        <dbReference type="SAM" id="SignalP"/>
    </source>
</evidence>
<proteinExistence type="predicted"/>
<dbReference type="Proteomes" id="UP001165060">
    <property type="component" value="Unassembled WGS sequence"/>
</dbReference>
<feature type="chain" id="PRO_5047127487" evidence="1">
    <location>
        <begin position="18"/>
        <end position="148"/>
    </location>
</feature>
<organism evidence="2 3">
    <name type="scientific">Tetraparma gracilis</name>
    <dbReference type="NCBI Taxonomy" id="2962635"/>
    <lineage>
        <taxon>Eukaryota</taxon>
        <taxon>Sar</taxon>
        <taxon>Stramenopiles</taxon>
        <taxon>Ochrophyta</taxon>
        <taxon>Bolidophyceae</taxon>
        <taxon>Parmales</taxon>
        <taxon>Triparmaceae</taxon>
        <taxon>Tetraparma</taxon>
    </lineage>
</organism>
<keyword evidence="3" id="KW-1185">Reference proteome</keyword>
<protein>
    <submittedName>
        <fullName evidence="2">Uncharacterized protein</fullName>
    </submittedName>
</protein>
<keyword evidence="1" id="KW-0732">Signal</keyword>
<dbReference type="EMBL" id="BRYB01004607">
    <property type="protein sequence ID" value="GMI34067.1"/>
    <property type="molecule type" value="Genomic_DNA"/>
</dbReference>
<feature type="signal peptide" evidence="1">
    <location>
        <begin position="1"/>
        <end position="17"/>
    </location>
</feature>
<gene>
    <name evidence="2" type="ORF">TeGR_g7547</name>
</gene>
<accession>A0ABQ6MWM8</accession>
<name>A0ABQ6MWM8_9STRA</name>
<reference evidence="2 3" key="1">
    <citation type="journal article" date="2023" name="Commun. Biol.">
        <title>Genome analysis of Parmales, the sister group of diatoms, reveals the evolutionary specialization of diatoms from phago-mixotrophs to photoautotrophs.</title>
        <authorList>
            <person name="Ban H."/>
            <person name="Sato S."/>
            <person name="Yoshikawa S."/>
            <person name="Yamada K."/>
            <person name="Nakamura Y."/>
            <person name="Ichinomiya M."/>
            <person name="Sato N."/>
            <person name="Blanc-Mathieu R."/>
            <person name="Endo H."/>
            <person name="Kuwata A."/>
            <person name="Ogata H."/>
        </authorList>
    </citation>
    <scope>NUCLEOTIDE SEQUENCE [LARGE SCALE GENOMIC DNA]</scope>
</reference>
<evidence type="ECO:0000313" key="3">
    <source>
        <dbReference type="Proteomes" id="UP001165060"/>
    </source>
</evidence>
<sequence>MFPPALLLLLLLLPSHSFFPSPASPRSLPPLSAAPPLSLPLGLDGNTRLSLPLTPPLCADLAAGVNKLLQSFAAIKASETPLKEPSLELTLPLSPSCSLSLECNPNLFPGAYKAEVFVAVGGEVEVRGVAMLPQVVEAVKAWKKAAGE</sequence>
<evidence type="ECO:0000313" key="2">
    <source>
        <dbReference type="EMBL" id="GMI34067.1"/>
    </source>
</evidence>